<feature type="compositionally biased region" description="Polar residues" evidence="1">
    <location>
        <begin position="499"/>
        <end position="515"/>
    </location>
</feature>
<feature type="chain" id="PRO_5043899115" evidence="2">
    <location>
        <begin position="22"/>
        <end position="515"/>
    </location>
</feature>
<name>A0AAV5RDL8_STABA</name>
<feature type="signal peptide" evidence="2">
    <location>
        <begin position="1"/>
        <end position="21"/>
    </location>
</feature>
<keyword evidence="2" id="KW-0732">Signal</keyword>
<feature type="compositionally biased region" description="Basic and acidic residues" evidence="1">
    <location>
        <begin position="441"/>
        <end position="466"/>
    </location>
</feature>
<dbReference type="Proteomes" id="UP001362899">
    <property type="component" value="Unassembled WGS sequence"/>
</dbReference>
<evidence type="ECO:0000256" key="1">
    <source>
        <dbReference type="SAM" id="MobiDB-lite"/>
    </source>
</evidence>
<comment type="caution">
    <text evidence="3">The sequence shown here is derived from an EMBL/GenBank/DDBJ whole genome shotgun (WGS) entry which is preliminary data.</text>
</comment>
<reference evidence="3 4" key="1">
    <citation type="journal article" date="2023" name="Elife">
        <title>Identification of key yeast species and microbe-microbe interactions impacting larval growth of Drosophila in the wild.</title>
        <authorList>
            <person name="Mure A."/>
            <person name="Sugiura Y."/>
            <person name="Maeda R."/>
            <person name="Honda K."/>
            <person name="Sakurai N."/>
            <person name="Takahashi Y."/>
            <person name="Watada M."/>
            <person name="Katoh T."/>
            <person name="Gotoh A."/>
            <person name="Gotoh Y."/>
            <person name="Taniguchi I."/>
            <person name="Nakamura K."/>
            <person name="Hayashi T."/>
            <person name="Katayama T."/>
            <person name="Uemura T."/>
            <person name="Hattori Y."/>
        </authorList>
    </citation>
    <scope>NUCLEOTIDE SEQUENCE [LARGE SCALE GENOMIC DNA]</scope>
    <source>
        <strain evidence="3 4">SB-73</strain>
    </source>
</reference>
<feature type="region of interest" description="Disordered" evidence="1">
    <location>
        <begin position="416"/>
        <end position="468"/>
    </location>
</feature>
<feature type="region of interest" description="Disordered" evidence="1">
    <location>
        <begin position="176"/>
        <end position="257"/>
    </location>
</feature>
<protein>
    <submittedName>
        <fullName evidence="3">Uncharacterized protein</fullName>
    </submittedName>
</protein>
<proteinExistence type="predicted"/>
<feature type="compositionally biased region" description="Basic residues" evidence="1">
    <location>
        <begin position="427"/>
        <end position="440"/>
    </location>
</feature>
<evidence type="ECO:0000313" key="4">
    <source>
        <dbReference type="Proteomes" id="UP001362899"/>
    </source>
</evidence>
<accession>A0AAV5RDL8</accession>
<dbReference type="EMBL" id="BTGC01000001">
    <property type="protein sequence ID" value="GMM49238.1"/>
    <property type="molecule type" value="Genomic_DNA"/>
</dbReference>
<keyword evidence="4" id="KW-1185">Reference proteome</keyword>
<organism evidence="3 4">
    <name type="scientific">Starmerella bacillaris</name>
    <name type="common">Yeast</name>
    <name type="synonym">Candida zemplinina</name>
    <dbReference type="NCBI Taxonomy" id="1247836"/>
    <lineage>
        <taxon>Eukaryota</taxon>
        <taxon>Fungi</taxon>
        <taxon>Dikarya</taxon>
        <taxon>Ascomycota</taxon>
        <taxon>Saccharomycotina</taxon>
        <taxon>Dipodascomycetes</taxon>
        <taxon>Dipodascales</taxon>
        <taxon>Trichomonascaceae</taxon>
        <taxon>Starmerella</taxon>
    </lineage>
</organism>
<feature type="compositionally biased region" description="Acidic residues" evidence="1">
    <location>
        <begin position="210"/>
        <end position="232"/>
    </location>
</feature>
<feature type="region of interest" description="Disordered" evidence="1">
    <location>
        <begin position="491"/>
        <end position="515"/>
    </location>
</feature>
<evidence type="ECO:0000256" key="2">
    <source>
        <dbReference type="SAM" id="SignalP"/>
    </source>
</evidence>
<evidence type="ECO:0000313" key="3">
    <source>
        <dbReference type="EMBL" id="GMM49238.1"/>
    </source>
</evidence>
<gene>
    <name evidence="3" type="ORF">DASB73_001960</name>
</gene>
<sequence>MRLTLLAALSSLLCLTRTVCAEPWFFAEIRGRFIDTAVKHRKPDVAAAEASTIASRIINAALAPPQVTPLARAISNAIIVDGNDIPPDKCLKFAQMATSAYSEIRQSPGFMNYLQYIKHNAQKFDFSQQKGTSGSSLSDKLESNLRKYDADPQGHEALMDAKSLGLQIAKDAQIPPDKLPSLLKPETQSNGNDAPHRTSRRPAPKHEQEPEPGSEQEPGSEPEPMPEPEPEPEPASNLSPTYSEPEYAPQTGYNEQTNALGPEYATTVVWTENPTTEFFTLPASPTTEFVTQTVAEENSVAIVSETLTFTADWMITTTVPYTLFETAHVTVTQNEVQTRTVDYLQTLTIDVTNTIKEFLTVYDVKPLTLTLYSNCKASALPTTVTYTVFEKATYSNKNAGDFEVSPTLESSLSTIESMKVRSSEPKPKKRVKRVRVKHKPNNSEESHKNTESNELHEEDDKSDHDCQCTQQHNDVVQRKMERLAILAKQAQLNEEDGITPTSPLSFNDFEQQNDE</sequence>
<dbReference type="AlphaFoldDB" id="A0AAV5RDL8"/>